<dbReference type="Proteomes" id="UP000175994">
    <property type="component" value="Unassembled WGS sequence"/>
</dbReference>
<name>A0A9X5N6W3_BACTU</name>
<dbReference type="InterPro" id="IPR000212">
    <property type="entry name" value="DNA_helicase_UvrD/REP"/>
</dbReference>
<dbReference type="RefSeq" id="WP_070183763.1">
    <property type="nucleotide sequence ID" value="NZ_JBITVS010000008.1"/>
</dbReference>
<dbReference type="Pfam" id="PF13538">
    <property type="entry name" value="UvrD_C_2"/>
    <property type="match status" value="1"/>
</dbReference>
<dbReference type="AlphaFoldDB" id="A0A9X5N6W3"/>
<organism evidence="2 3">
    <name type="scientific">Bacillus thuringiensis</name>
    <dbReference type="NCBI Taxonomy" id="1428"/>
    <lineage>
        <taxon>Bacteria</taxon>
        <taxon>Bacillati</taxon>
        <taxon>Bacillota</taxon>
        <taxon>Bacilli</taxon>
        <taxon>Bacillales</taxon>
        <taxon>Bacillaceae</taxon>
        <taxon>Bacillus</taxon>
        <taxon>Bacillus cereus group</taxon>
    </lineage>
</organism>
<evidence type="ECO:0000313" key="2">
    <source>
        <dbReference type="EMBL" id="OFC93125.1"/>
    </source>
</evidence>
<dbReference type="EMBL" id="LXLI01000019">
    <property type="protein sequence ID" value="OFC93125.1"/>
    <property type="molecule type" value="Genomic_DNA"/>
</dbReference>
<proteinExistence type="predicted"/>
<dbReference type="InterPro" id="IPR027417">
    <property type="entry name" value="P-loop_NTPase"/>
</dbReference>
<protein>
    <recommendedName>
        <fullName evidence="1">UvrD-like helicase C-terminal domain-containing protein</fullName>
    </recommendedName>
</protein>
<dbReference type="PANTHER" id="PTHR11070">
    <property type="entry name" value="UVRD / RECB / PCRA DNA HELICASE FAMILY MEMBER"/>
    <property type="match status" value="1"/>
</dbReference>
<reference evidence="2 3" key="1">
    <citation type="submission" date="2016-04" db="EMBL/GenBank/DDBJ databases">
        <title>Bacillus thuringiensis and Bacillus weihenstephanensis as novel biocontrol agents of wilt causing Verticillium species.</title>
        <authorList>
            <person name="Hollensteiner J."/>
            <person name="Wemheuer F."/>
            <person name="Harting R."/>
            <person name="Kolarzyk A."/>
            <person name="Diaz-Valerio S."/>
            <person name="Poehlein A."/>
            <person name="Brzuszkiewicz E."/>
            <person name="Nesemann K."/>
            <person name="Braus-Stromeyer S."/>
            <person name="Braus G."/>
            <person name="Daniel R."/>
            <person name="Liesegang H."/>
        </authorList>
    </citation>
    <scope>NUCLEOTIDE SEQUENCE [LARGE SCALE GENOMIC DNA]</scope>
    <source>
        <strain evidence="2 3">GOE4</strain>
    </source>
</reference>
<dbReference type="GO" id="GO:0000725">
    <property type="term" value="P:recombinational repair"/>
    <property type="evidence" value="ECO:0007669"/>
    <property type="project" value="TreeGrafter"/>
</dbReference>
<dbReference type="GO" id="GO:0003677">
    <property type="term" value="F:DNA binding"/>
    <property type="evidence" value="ECO:0007669"/>
    <property type="project" value="InterPro"/>
</dbReference>
<dbReference type="GO" id="GO:0005524">
    <property type="term" value="F:ATP binding"/>
    <property type="evidence" value="ECO:0007669"/>
    <property type="project" value="InterPro"/>
</dbReference>
<dbReference type="GO" id="GO:0043138">
    <property type="term" value="F:3'-5' DNA helicase activity"/>
    <property type="evidence" value="ECO:0007669"/>
    <property type="project" value="TreeGrafter"/>
</dbReference>
<sequence>MEVIIPFTSYNNDEKAVELVDYLKNKSEILGLNEATLYYKFPALREFDEELLHPDFLIVSPNHGIIIIQKDEITSRLATEDFFDEIYEKTDSVYSILLSKLIKISNLRKKRTRNELKIPIYTIVYLPNYTDTISEVDEDNNFWTNNLNKIDQIISSLPTIAISPAEIGDIFSVIDGTRGMPRPNKREIKKEDEETKGGILSNLELQIAKFDKQQKVAALTIVDGPQRIRGMAGSGKTVVLAMKAALIHIENPEAKILYTFYTKSLYDQVKQLITRFYRMSEDHDPDWDKIHIQHAWGGKNLPGVYYNACISNNTNPLPLTDANVQAAKFKMKPFEFVCYDLLSRTKANLKPAYDYLLLDEGQDFPRTFYWLCRKLVKNDRLIWAYDELQNILNIEIQETMQLFNNEFGDEGINLEELAQHHPHQNNDIVLHKSYRNPREILLISHALGFGVYNDKMVQRLEDKDHWIDLGYDVQLGNCQEGEQTIIHRPEQNSPSIISNHYKMNEIITTYVADNFNEEVEWVTKSIINDIQKDKLLPEDVMVICLDDRNARRYFSMLSNILAKENIYVNNVLESYGGDTFILPNKTTLTSVYRAKGNEAAMVYIIGADSLINGRYDIVSRNKIFTAFTRAKAWIKFSGVGKHFDYIINEINVAKEKFPNLEFTYPGSEEIKTLRRELAKENEKKNRDLAALMDTLDGGGFDRETALKLLQGENEK</sequence>
<dbReference type="PANTHER" id="PTHR11070:SF2">
    <property type="entry name" value="ATP-DEPENDENT DNA HELICASE SRS2"/>
    <property type="match status" value="1"/>
</dbReference>
<evidence type="ECO:0000313" key="3">
    <source>
        <dbReference type="Proteomes" id="UP000175994"/>
    </source>
</evidence>
<feature type="domain" description="UvrD-like helicase C-terminal" evidence="1">
    <location>
        <begin position="588"/>
        <end position="633"/>
    </location>
</feature>
<comment type="caution">
    <text evidence="2">The sequence shown here is derived from an EMBL/GenBank/DDBJ whole genome shotgun (WGS) entry which is preliminary data.</text>
</comment>
<gene>
    <name evidence="2" type="ORF">BTGOE4_21200</name>
</gene>
<accession>A0A9X5N6W3</accession>
<evidence type="ECO:0000259" key="1">
    <source>
        <dbReference type="Pfam" id="PF13538"/>
    </source>
</evidence>
<dbReference type="InterPro" id="IPR027785">
    <property type="entry name" value="UvrD-like_helicase_C"/>
</dbReference>
<dbReference type="SUPFAM" id="SSF52540">
    <property type="entry name" value="P-loop containing nucleoside triphosphate hydrolases"/>
    <property type="match status" value="1"/>
</dbReference>
<dbReference type="Gene3D" id="3.40.50.300">
    <property type="entry name" value="P-loop containing nucleotide triphosphate hydrolases"/>
    <property type="match status" value="2"/>
</dbReference>